<dbReference type="OrthoDB" id="5212574at2759"/>
<dbReference type="InterPro" id="IPR036565">
    <property type="entry name" value="Mur-like_cat_sf"/>
</dbReference>
<dbReference type="GO" id="GO:0004326">
    <property type="term" value="F:tetrahydrofolylpolyglutamate synthase activity"/>
    <property type="evidence" value="ECO:0007669"/>
    <property type="project" value="InterPro"/>
</dbReference>
<evidence type="ECO:0000313" key="5">
    <source>
        <dbReference type="EMBL" id="PVD21826.1"/>
    </source>
</evidence>
<dbReference type="SUPFAM" id="SSF53623">
    <property type="entry name" value="MurD-like peptide ligases, catalytic domain"/>
    <property type="match status" value="1"/>
</dbReference>
<keyword evidence="2" id="KW-0436">Ligase</keyword>
<dbReference type="Proteomes" id="UP000245119">
    <property type="component" value="Linkage Group LG11"/>
</dbReference>
<dbReference type="GO" id="GO:0005739">
    <property type="term" value="C:mitochondrion"/>
    <property type="evidence" value="ECO:0007669"/>
    <property type="project" value="TreeGrafter"/>
</dbReference>
<organism evidence="5 6">
    <name type="scientific">Pomacea canaliculata</name>
    <name type="common">Golden apple snail</name>
    <dbReference type="NCBI Taxonomy" id="400727"/>
    <lineage>
        <taxon>Eukaryota</taxon>
        <taxon>Metazoa</taxon>
        <taxon>Spiralia</taxon>
        <taxon>Lophotrochozoa</taxon>
        <taxon>Mollusca</taxon>
        <taxon>Gastropoda</taxon>
        <taxon>Caenogastropoda</taxon>
        <taxon>Architaenioglossa</taxon>
        <taxon>Ampullarioidea</taxon>
        <taxon>Ampullariidae</taxon>
        <taxon>Pomacea</taxon>
    </lineage>
</organism>
<dbReference type="AlphaFoldDB" id="A0A2T7NKZ1"/>
<reference evidence="5 6" key="1">
    <citation type="submission" date="2018-04" db="EMBL/GenBank/DDBJ databases">
        <title>The genome of golden apple snail Pomacea canaliculata provides insight into stress tolerance and invasive adaptation.</title>
        <authorList>
            <person name="Liu C."/>
            <person name="Liu B."/>
            <person name="Ren Y."/>
            <person name="Zhang Y."/>
            <person name="Wang H."/>
            <person name="Li S."/>
            <person name="Jiang F."/>
            <person name="Yin L."/>
            <person name="Zhang G."/>
            <person name="Qian W."/>
            <person name="Fan W."/>
        </authorList>
    </citation>
    <scope>NUCLEOTIDE SEQUENCE [LARGE SCALE GENOMIC DNA]</scope>
    <source>
        <strain evidence="5">SZHN2017</strain>
        <tissue evidence="5">Muscle</tissue>
    </source>
</reference>
<dbReference type="GO" id="GO:0005829">
    <property type="term" value="C:cytosol"/>
    <property type="evidence" value="ECO:0007669"/>
    <property type="project" value="TreeGrafter"/>
</dbReference>
<dbReference type="Gene3D" id="3.40.1190.10">
    <property type="entry name" value="Mur-like, catalytic domain"/>
    <property type="match status" value="1"/>
</dbReference>
<evidence type="ECO:0000256" key="4">
    <source>
        <dbReference type="ARBA" id="ARBA00022840"/>
    </source>
</evidence>
<comment type="caution">
    <text evidence="5">The sequence shown here is derived from an EMBL/GenBank/DDBJ whole genome shotgun (WGS) entry which is preliminary data.</text>
</comment>
<evidence type="ECO:0000313" key="6">
    <source>
        <dbReference type="Proteomes" id="UP000245119"/>
    </source>
</evidence>
<dbReference type="EMBL" id="PZQS01000011">
    <property type="protein sequence ID" value="PVD21826.1"/>
    <property type="molecule type" value="Genomic_DNA"/>
</dbReference>
<keyword evidence="3" id="KW-0547">Nucleotide-binding</keyword>
<sequence length="264" mass="29178">MVNMCVQVHAAELEPPNLQDFENPSGAGITGITVPETDLALDVILKRSQEIGCPLYVAEPLTAEDLMAYKLLLGIAGDRQVYNAALAVHLCQVWLNSRNPGLSQCSWPGRNQTDQTVRKPGVTYYLDGAHTTDSMQGQSISFPCLQYDRRSSVSTLLEYLKGCGFNSAAFCPNILSTTASENIPDQINLTVEQNTMLKTSARNRMTWDDLMSNRLYPRLPVVQPSAFQPIFPAYPQPSNRPLSTETCLSQVLQQLIHETKMTPG</sequence>
<evidence type="ECO:0000256" key="2">
    <source>
        <dbReference type="ARBA" id="ARBA00022598"/>
    </source>
</evidence>
<comment type="similarity">
    <text evidence="1">Belongs to the folylpolyglutamate synthase family.</text>
</comment>
<evidence type="ECO:0000256" key="3">
    <source>
        <dbReference type="ARBA" id="ARBA00022741"/>
    </source>
</evidence>
<dbReference type="InterPro" id="IPR001645">
    <property type="entry name" value="Folylpolyglutamate_synth"/>
</dbReference>
<evidence type="ECO:0000256" key="1">
    <source>
        <dbReference type="ARBA" id="ARBA00008276"/>
    </source>
</evidence>
<dbReference type="PANTHER" id="PTHR11136:SF5">
    <property type="entry name" value="FOLYLPOLYGLUTAMATE SYNTHASE, MITOCHONDRIAL"/>
    <property type="match status" value="1"/>
</dbReference>
<gene>
    <name evidence="5" type="ORF">C0Q70_17628</name>
</gene>
<dbReference type="STRING" id="400727.A0A2T7NKZ1"/>
<keyword evidence="4" id="KW-0067">ATP-binding</keyword>
<protein>
    <submittedName>
        <fullName evidence="5">Uncharacterized protein</fullName>
    </submittedName>
</protein>
<dbReference type="PANTHER" id="PTHR11136">
    <property type="entry name" value="FOLYLPOLYGLUTAMATE SYNTHASE-RELATED"/>
    <property type="match status" value="1"/>
</dbReference>
<accession>A0A2T7NKZ1</accession>
<keyword evidence="6" id="KW-1185">Reference proteome</keyword>
<dbReference type="GO" id="GO:0005524">
    <property type="term" value="F:ATP binding"/>
    <property type="evidence" value="ECO:0007669"/>
    <property type="project" value="UniProtKB-KW"/>
</dbReference>
<proteinExistence type="inferred from homology"/>
<name>A0A2T7NKZ1_POMCA</name>